<dbReference type="InterPro" id="IPR008978">
    <property type="entry name" value="HSP20-like_chaperone"/>
</dbReference>
<organism evidence="4 5">
    <name type="scientific">Desulfonema ishimotonii</name>
    <dbReference type="NCBI Taxonomy" id="45657"/>
    <lineage>
        <taxon>Bacteria</taxon>
        <taxon>Pseudomonadati</taxon>
        <taxon>Thermodesulfobacteriota</taxon>
        <taxon>Desulfobacteria</taxon>
        <taxon>Desulfobacterales</taxon>
        <taxon>Desulfococcaceae</taxon>
        <taxon>Desulfonema</taxon>
    </lineage>
</organism>
<dbReference type="AlphaFoldDB" id="A0A401FYL1"/>
<dbReference type="Proteomes" id="UP000288096">
    <property type="component" value="Unassembled WGS sequence"/>
</dbReference>
<dbReference type="OrthoDB" id="9811615at2"/>
<reference evidence="5" key="2">
    <citation type="submission" date="2019-01" db="EMBL/GenBank/DDBJ databases">
        <title>Genome sequence of Desulfonema ishimotonii strain Tokyo 01.</title>
        <authorList>
            <person name="Fukui M."/>
        </authorList>
    </citation>
    <scope>NUCLEOTIDE SEQUENCE [LARGE SCALE GENOMIC DNA]</scope>
    <source>
        <strain evidence="5">Tokyo 01</strain>
    </source>
</reference>
<dbReference type="PANTHER" id="PTHR11527">
    <property type="entry name" value="HEAT-SHOCK PROTEIN 20 FAMILY MEMBER"/>
    <property type="match status" value="1"/>
</dbReference>
<evidence type="ECO:0000259" key="3">
    <source>
        <dbReference type="PROSITE" id="PS01031"/>
    </source>
</evidence>
<feature type="domain" description="SHSP" evidence="3">
    <location>
        <begin position="38"/>
        <end position="149"/>
    </location>
</feature>
<keyword evidence="5" id="KW-1185">Reference proteome</keyword>
<evidence type="ECO:0000256" key="2">
    <source>
        <dbReference type="RuleBase" id="RU003616"/>
    </source>
</evidence>
<reference evidence="5" key="1">
    <citation type="submission" date="2017-11" db="EMBL/GenBank/DDBJ databases">
        <authorList>
            <person name="Watanabe M."/>
            <person name="Kojima H."/>
        </authorList>
    </citation>
    <scope>NUCLEOTIDE SEQUENCE [LARGE SCALE GENOMIC DNA]</scope>
    <source>
        <strain evidence="5">Tokyo 01</strain>
    </source>
</reference>
<name>A0A401FYL1_9BACT</name>
<proteinExistence type="inferred from homology"/>
<comment type="caution">
    <text evidence="4">The sequence shown here is derived from an EMBL/GenBank/DDBJ whole genome shotgun (WGS) entry which is preliminary data.</text>
</comment>
<dbReference type="Pfam" id="PF00011">
    <property type="entry name" value="HSP20"/>
    <property type="match status" value="1"/>
</dbReference>
<dbReference type="Gene3D" id="2.60.40.790">
    <property type="match status" value="1"/>
</dbReference>
<dbReference type="InterPro" id="IPR031107">
    <property type="entry name" value="Small_HSP"/>
</dbReference>
<evidence type="ECO:0000313" key="5">
    <source>
        <dbReference type="Proteomes" id="UP000288096"/>
    </source>
</evidence>
<gene>
    <name evidence="4" type="ORF">DENIS_3003</name>
</gene>
<dbReference type="EMBL" id="BEXT01000001">
    <property type="protein sequence ID" value="GBC62040.1"/>
    <property type="molecule type" value="Genomic_DNA"/>
</dbReference>
<dbReference type="SUPFAM" id="SSF49764">
    <property type="entry name" value="HSP20-like chaperones"/>
    <property type="match status" value="1"/>
</dbReference>
<evidence type="ECO:0000256" key="1">
    <source>
        <dbReference type="PROSITE-ProRule" id="PRU00285"/>
    </source>
</evidence>
<comment type="similarity">
    <text evidence="1 2">Belongs to the small heat shock protein (HSP20) family.</text>
</comment>
<protein>
    <submittedName>
        <fullName evidence="4">Molecular chaperone</fullName>
    </submittedName>
</protein>
<dbReference type="PROSITE" id="PS01031">
    <property type="entry name" value="SHSP"/>
    <property type="match status" value="1"/>
</dbReference>
<accession>A0A401FYL1</accession>
<sequence length="149" mass="17458">MNIVRWNPWNEMAALRSHMNRVFDESFYPAAKRHEDEELALCNWSPVVDVYESEDAYVVSAELPGLSKEDIVLDFKGRVLTLKGERTYTSEVKEDKYYRRERSYGKFQRSFTLPAEINPDNISAEFKDGVLKVSIPKPEEQKPRQIMIH</sequence>
<dbReference type="CDD" id="cd06464">
    <property type="entry name" value="ACD_sHsps-like"/>
    <property type="match status" value="1"/>
</dbReference>
<dbReference type="InterPro" id="IPR002068">
    <property type="entry name" value="A-crystallin/Hsp20_dom"/>
</dbReference>
<evidence type="ECO:0000313" key="4">
    <source>
        <dbReference type="EMBL" id="GBC62040.1"/>
    </source>
</evidence>